<feature type="region of interest" description="Disordered" evidence="4">
    <location>
        <begin position="119"/>
        <end position="161"/>
    </location>
</feature>
<organism evidence="6 7">
    <name type="scientific">Carnegiea gigantea</name>
    <dbReference type="NCBI Taxonomy" id="171969"/>
    <lineage>
        <taxon>Eukaryota</taxon>
        <taxon>Viridiplantae</taxon>
        <taxon>Streptophyta</taxon>
        <taxon>Embryophyta</taxon>
        <taxon>Tracheophyta</taxon>
        <taxon>Spermatophyta</taxon>
        <taxon>Magnoliopsida</taxon>
        <taxon>eudicotyledons</taxon>
        <taxon>Gunneridae</taxon>
        <taxon>Pentapetalae</taxon>
        <taxon>Caryophyllales</taxon>
        <taxon>Cactineae</taxon>
        <taxon>Cactaceae</taxon>
        <taxon>Cactoideae</taxon>
        <taxon>Echinocereeae</taxon>
        <taxon>Carnegiea</taxon>
    </lineage>
</organism>
<dbReference type="GO" id="GO:0005496">
    <property type="term" value="F:steroid binding"/>
    <property type="evidence" value="ECO:0007669"/>
    <property type="project" value="UniProtKB-KW"/>
</dbReference>
<dbReference type="InterPro" id="IPR050577">
    <property type="entry name" value="MAPR/NEUFC/NENF-like"/>
</dbReference>
<evidence type="ECO:0000256" key="3">
    <source>
        <dbReference type="ARBA" id="ARBA00038357"/>
    </source>
</evidence>
<keyword evidence="1" id="KW-0754">Steroid-binding</keyword>
<dbReference type="PANTHER" id="PTHR10281:SF76">
    <property type="entry name" value="CALCUTTA CUP-RELATED"/>
    <property type="match status" value="1"/>
</dbReference>
<evidence type="ECO:0000259" key="5">
    <source>
        <dbReference type="Pfam" id="PF00173"/>
    </source>
</evidence>
<dbReference type="AlphaFoldDB" id="A0A9Q1JSS4"/>
<evidence type="ECO:0000313" key="6">
    <source>
        <dbReference type="EMBL" id="KAJ8430202.1"/>
    </source>
</evidence>
<reference evidence="6" key="1">
    <citation type="submission" date="2022-04" db="EMBL/GenBank/DDBJ databases">
        <title>Carnegiea gigantea Genome sequencing and assembly v2.</title>
        <authorList>
            <person name="Copetti D."/>
            <person name="Sanderson M.J."/>
            <person name="Burquez A."/>
            <person name="Wojciechowski M.F."/>
        </authorList>
    </citation>
    <scope>NUCLEOTIDE SEQUENCE</scope>
    <source>
        <strain evidence="6">SGP5-SGP5p</strain>
        <tissue evidence="6">Aerial part</tissue>
    </source>
</reference>
<dbReference type="EMBL" id="JAKOGI010000816">
    <property type="protein sequence ID" value="KAJ8430202.1"/>
    <property type="molecule type" value="Genomic_DNA"/>
</dbReference>
<dbReference type="GO" id="GO:0012505">
    <property type="term" value="C:endomembrane system"/>
    <property type="evidence" value="ECO:0007669"/>
    <property type="project" value="TreeGrafter"/>
</dbReference>
<name>A0A9Q1JSS4_9CARY</name>
<evidence type="ECO:0000256" key="1">
    <source>
        <dbReference type="ARBA" id="ARBA00022665"/>
    </source>
</evidence>
<dbReference type="OrthoDB" id="1744980at2759"/>
<sequence length="203" mass="23433">MDGWIRFAVRRGVQSMSFISFCYTGIDFRNLYGNDPEQLFEDIQYMIGTELFDTPRSLLVGGDDDDCIPRNLKVFSRVTRLEWYFKPNSRLGIVKMINILKAFPLLRWIIVAEMFREEEETNVEERGEDETNKDEKPVEEEPLPDKEMSLEELKDYDGSNPSKPIYLAIRGRVYDVTVGKDFYEPGGPITSSPARTAAEPSPR</sequence>
<feature type="compositionally biased region" description="Basic and acidic residues" evidence="4">
    <location>
        <begin position="143"/>
        <end position="157"/>
    </location>
</feature>
<accession>A0A9Q1JSS4</accession>
<dbReference type="Proteomes" id="UP001153076">
    <property type="component" value="Unassembled WGS sequence"/>
</dbReference>
<keyword evidence="7" id="KW-1185">Reference proteome</keyword>
<feature type="region of interest" description="Disordered" evidence="4">
    <location>
        <begin position="183"/>
        <end position="203"/>
    </location>
</feature>
<dbReference type="SUPFAM" id="SSF55856">
    <property type="entry name" value="Cytochrome b5-like heme/steroid binding domain"/>
    <property type="match status" value="1"/>
</dbReference>
<protein>
    <recommendedName>
        <fullName evidence="5">Cytochrome b5 heme-binding domain-containing protein</fullName>
    </recommendedName>
</protein>
<dbReference type="Gene3D" id="3.10.120.10">
    <property type="entry name" value="Cytochrome b5-like heme/steroid binding domain"/>
    <property type="match status" value="1"/>
</dbReference>
<evidence type="ECO:0000256" key="2">
    <source>
        <dbReference type="ARBA" id="ARBA00023121"/>
    </source>
</evidence>
<evidence type="ECO:0000256" key="4">
    <source>
        <dbReference type="SAM" id="MobiDB-lite"/>
    </source>
</evidence>
<comment type="similarity">
    <text evidence="3">Belongs to the cytochrome b5 family. MAPR subfamily.</text>
</comment>
<proteinExistence type="inferred from homology"/>
<dbReference type="Pfam" id="PF00173">
    <property type="entry name" value="Cyt-b5"/>
    <property type="match status" value="1"/>
</dbReference>
<keyword evidence="2" id="KW-0446">Lipid-binding</keyword>
<gene>
    <name evidence="6" type="ORF">Cgig2_006710</name>
</gene>
<dbReference type="InterPro" id="IPR001199">
    <property type="entry name" value="Cyt_B5-like_heme/steroid-bd"/>
</dbReference>
<dbReference type="InterPro" id="IPR036400">
    <property type="entry name" value="Cyt_B5-like_heme/steroid_sf"/>
</dbReference>
<evidence type="ECO:0000313" key="7">
    <source>
        <dbReference type="Proteomes" id="UP001153076"/>
    </source>
</evidence>
<feature type="domain" description="Cytochrome b5 heme-binding" evidence="5">
    <location>
        <begin position="150"/>
        <end position="187"/>
    </location>
</feature>
<feature type="compositionally biased region" description="Basic and acidic residues" evidence="4">
    <location>
        <begin position="123"/>
        <end position="136"/>
    </location>
</feature>
<comment type="caution">
    <text evidence="6">The sequence shown here is derived from an EMBL/GenBank/DDBJ whole genome shotgun (WGS) entry which is preliminary data.</text>
</comment>
<dbReference type="GO" id="GO:0016020">
    <property type="term" value="C:membrane"/>
    <property type="evidence" value="ECO:0007669"/>
    <property type="project" value="TreeGrafter"/>
</dbReference>
<dbReference type="PANTHER" id="PTHR10281">
    <property type="entry name" value="MEMBRANE-ASSOCIATED PROGESTERONE RECEPTOR COMPONENT-RELATED"/>
    <property type="match status" value="1"/>
</dbReference>